<feature type="transmembrane region" description="Helical" evidence="7">
    <location>
        <begin position="463"/>
        <end position="488"/>
    </location>
</feature>
<dbReference type="SUPFAM" id="SSF103473">
    <property type="entry name" value="MFS general substrate transporter"/>
    <property type="match status" value="1"/>
</dbReference>
<feature type="compositionally biased region" description="Low complexity" evidence="6">
    <location>
        <begin position="33"/>
        <end position="47"/>
    </location>
</feature>
<feature type="transmembrane region" description="Helical" evidence="7">
    <location>
        <begin position="359"/>
        <end position="384"/>
    </location>
</feature>
<feature type="region of interest" description="Disordered" evidence="6">
    <location>
        <begin position="1"/>
        <end position="109"/>
    </location>
</feature>
<keyword evidence="2" id="KW-0813">Transport</keyword>
<dbReference type="PANTHER" id="PTHR23502">
    <property type="entry name" value="MAJOR FACILITATOR SUPERFAMILY"/>
    <property type="match status" value="1"/>
</dbReference>
<protein>
    <submittedName>
        <fullName evidence="9">Major facilitator superfamily multidrug transporter FLU1</fullName>
    </submittedName>
</protein>
<feature type="transmembrane region" description="Helical" evidence="7">
    <location>
        <begin position="193"/>
        <end position="211"/>
    </location>
</feature>
<comment type="subcellular location">
    <subcellularLocation>
        <location evidence="1">Membrane</location>
        <topology evidence="1">Multi-pass membrane protein</topology>
    </subcellularLocation>
</comment>
<feature type="transmembrane region" description="Helical" evidence="7">
    <location>
        <begin position="126"/>
        <end position="148"/>
    </location>
</feature>
<evidence type="ECO:0000313" key="9">
    <source>
        <dbReference type="EMBL" id="KAJ5098229.1"/>
    </source>
</evidence>
<dbReference type="InterPro" id="IPR011701">
    <property type="entry name" value="MFS"/>
</dbReference>
<dbReference type="InterPro" id="IPR020846">
    <property type="entry name" value="MFS_dom"/>
</dbReference>
<evidence type="ECO:0000313" key="10">
    <source>
        <dbReference type="Proteomes" id="UP001149074"/>
    </source>
</evidence>
<dbReference type="CDD" id="cd17323">
    <property type="entry name" value="MFS_Tpo1_MDR_like"/>
    <property type="match status" value="1"/>
</dbReference>
<evidence type="ECO:0000256" key="3">
    <source>
        <dbReference type="ARBA" id="ARBA00022692"/>
    </source>
</evidence>
<feature type="transmembrane region" description="Helical" evidence="7">
    <location>
        <begin position="532"/>
        <end position="554"/>
    </location>
</feature>
<feature type="transmembrane region" description="Helical" evidence="7">
    <location>
        <begin position="217"/>
        <end position="239"/>
    </location>
</feature>
<dbReference type="PROSITE" id="PS50850">
    <property type="entry name" value="MFS"/>
    <property type="match status" value="1"/>
</dbReference>
<keyword evidence="5 7" id="KW-0472">Membrane</keyword>
<keyword evidence="10" id="KW-1185">Reference proteome</keyword>
<feature type="transmembrane region" description="Helical" evidence="7">
    <location>
        <begin position="251"/>
        <end position="271"/>
    </location>
</feature>
<evidence type="ECO:0000256" key="7">
    <source>
        <dbReference type="SAM" id="Phobius"/>
    </source>
</evidence>
<dbReference type="InterPro" id="IPR036259">
    <property type="entry name" value="MFS_trans_sf"/>
</dbReference>
<dbReference type="FunFam" id="1.20.1250.20:FF:000011">
    <property type="entry name" value="MFS multidrug transporter, putative"/>
    <property type="match status" value="1"/>
</dbReference>
<evidence type="ECO:0000256" key="6">
    <source>
        <dbReference type="SAM" id="MobiDB-lite"/>
    </source>
</evidence>
<feature type="transmembrane region" description="Helical" evidence="7">
    <location>
        <begin position="283"/>
        <end position="303"/>
    </location>
</feature>
<evidence type="ECO:0000256" key="2">
    <source>
        <dbReference type="ARBA" id="ARBA00022448"/>
    </source>
</evidence>
<feature type="transmembrane region" description="Helical" evidence="7">
    <location>
        <begin position="168"/>
        <end position="186"/>
    </location>
</feature>
<feature type="transmembrane region" description="Helical" evidence="7">
    <location>
        <begin position="436"/>
        <end position="457"/>
    </location>
</feature>
<keyword evidence="4 7" id="KW-1133">Transmembrane helix</keyword>
<dbReference type="Pfam" id="PF07690">
    <property type="entry name" value="MFS_1"/>
    <property type="match status" value="1"/>
</dbReference>
<dbReference type="GeneID" id="81356703"/>
<reference evidence="9" key="1">
    <citation type="submission" date="2022-11" db="EMBL/GenBank/DDBJ databases">
        <authorList>
            <person name="Petersen C."/>
        </authorList>
    </citation>
    <scope>NUCLEOTIDE SEQUENCE</scope>
    <source>
        <strain evidence="9">IBT 30761</strain>
    </source>
</reference>
<comment type="caution">
    <text evidence="9">The sequence shown here is derived from an EMBL/GenBank/DDBJ whole genome shotgun (WGS) entry which is preliminary data.</text>
</comment>
<feature type="domain" description="Major facilitator superfamily (MFS) profile" evidence="8">
    <location>
        <begin position="128"/>
        <end position="559"/>
    </location>
</feature>
<sequence>MNRTDQQLQQAEADVSNWGEGKPRASAEASRPTTSGTTGSSSGSSSSVDYDPYVHRMQSRNTEVDLERRRSTTSQALSRIETQRLQHQLTVGESAQSRPSKAPSPISVPASHDPLYPQNWGLWTKFYISAMLAFTSICSTFDSAIFSASSQNVSKYFGVGLEVSALSSSLYIVGYASGPLIWAPLSELKGRRLGIVIAMLGFGIFNTAVAVSKDLQTLMICRFFCGIFGSSPLAVVAAVFSDIYNNRTRGVAIACFSGTVFLGPLVAPFIGGFINMSYLGWRWTAYIPAFMGYAAFVMNLFFLKESYPPVVLVEKASELRRRTKNWGIHAKQEEIEVDFRELVVNNFSRPIKLLIHEPLILAVTIYLSFIYGLLYCFLTAYTLVFQQVYGFNAGVSGLPLFGMIVGLFIAAAYIIISSPSYVKKLDKNGGVGVPEWRLPPVMVGGALFAAGLFWFGWTGFNGTIHWIVPTLSGLFTGFGLLVIFIQLFNYIIDTYLMFAASAIAANTFCRSMVAAAFPLFSRQMFENMGIQWASTLLGCVAAVLVPIPIGFYFFGKRLRMKSKFAPFFEPAQESFAAEPEEKTEENGNI</sequence>
<proteinExistence type="predicted"/>
<reference evidence="9" key="2">
    <citation type="journal article" date="2023" name="IMA Fungus">
        <title>Comparative genomic study of the Penicillium genus elucidates a diverse pangenome and 15 lateral gene transfer events.</title>
        <authorList>
            <person name="Petersen C."/>
            <person name="Sorensen T."/>
            <person name="Nielsen M.R."/>
            <person name="Sondergaard T.E."/>
            <person name="Sorensen J.L."/>
            <person name="Fitzpatrick D.A."/>
            <person name="Frisvad J.C."/>
            <person name="Nielsen K.L."/>
        </authorList>
    </citation>
    <scope>NUCLEOTIDE SEQUENCE</scope>
    <source>
        <strain evidence="9">IBT 30761</strain>
    </source>
</reference>
<keyword evidence="3 7" id="KW-0812">Transmembrane</keyword>
<gene>
    <name evidence="9" type="ORF">N7532_005230</name>
</gene>
<evidence type="ECO:0000256" key="5">
    <source>
        <dbReference type="ARBA" id="ARBA00023136"/>
    </source>
</evidence>
<accession>A0A9W9FDN4</accession>
<dbReference type="EMBL" id="JAPQKI010000005">
    <property type="protein sequence ID" value="KAJ5098229.1"/>
    <property type="molecule type" value="Genomic_DNA"/>
</dbReference>
<dbReference type="AlphaFoldDB" id="A0A9W9FDN4"/>
<dbReference type="PANTHER" id="PTHR23502:SF31">
    <property type="entry name" value="POLYAMINE TRANSPORTER 1"/>
    <property type="match status" value="1"/>
</dbReference>
<feature type="compositionally biased region" description="Polar residues" evidence="6">
    <location>
        <begin position="83"/>
        <end position="99"/>
    </location>
</feature>
<dbReference type="Proteomes" id="UP001149074">
    <property type="component" value="Unassembled WGS sequence"/>
</dbReference>
<dbReference type="RefSeq" id="XP_056473883.1">
    <property type="nucleotide sequence ID" value="XM_056617724.1"/>
</dbReference>
<feature type="transmembrane region" description="Helical" evidence="7">
    <location>
        <begin position="396"/>
        <end position="416"/>
    </location>
</feature>
<feature type="transmembrane region" description="Helical" evidence="7">
    <location>
        <begin position="495"/>
        <end position="520"/>
    </location>
</feature>
<evidence type="ECO:0000256" key="4">
    <source>
        <dbReference type="ARBA" id="ARBA00022989"/>
    </source>
</evidence>
<dbReference type="GO" id="GO:0005886">
    <property type="term" value="C:plasma membrane"/>
    <property type="evidence" value="ECO:0007669"/>
    <property type="project" value="TreeGrafter"/>
</dbReference>
<dbReference type="GO" id="GO:0022857">
    <property type="term" value="F:transmembrane transporter activity"/>
    <property type="evidence" value="ECO:0007669"/>
    <property type="project" value="InterPro"/>
</dbReference>
<evidence type="ECO:0000256" key="1">
    <source>
        <dbReference type="ARBA" id="ARBA00004141"/>
    </source>
</evidence>
<dbReference type="Gene3D" id="1.20.1250.20">
    <property type="entry name" value="MFS general substrate transporter like domains"/>
    <property type="match status" value="1"/>
</dbReference>
<evidence type="ECO:0000259" key="8">
    <source>
        <dbReference type="PROSITE" id="PS50850"/>
    </source>
</evidence>
<name>A0A9W9FDN4_9EURO</name>
<dbReference type="OrthoDB" id="9986881at2759"/>
<organism evidence="9 10">
    <name type="scientific">Penicillium argentinense</name>
    <dbReference type="NCBI Taxonomy" id="1131581"/>
    <lineage>
        <taxon>Eukaryota</taxon>
        <taxon>Fungi</taxon>
        <taxon>Dikarya</taxon>
        <taxon>Ascomycota</taxon>
        <taxon>Pezizomycotina</taxon>
        <taxon>Eurotiomycetes</taxon>
        <taxon>Eurotiomycetidae</taxon>
        <taxon>Eurotiales</taxon>
        <taxon>Aspergillaceae</taxon>
        <taxon>Penicillium</taxon>
    </lineage>
</organism>
<feature type="compositionally biased region" description="Polar residues" evidence="6">
    <location>
        <begin position="1"/>
        <end position="10"/>
    </location>
</feature>